<dbReference type="InterPro" id="IPR029033">
    <property type="entry name" value="His_PPase_superfam"/>
</dbReference>
<evidence type="ECO:0000313" key="1">
    <source>
        <dbReference type="EMBL" id="RKJ98460.1"/>
    </source>
</evidence>
<proteinExistence type="predicted"/>
<dbReference type="GO" id="GO:0016301">
    <property type="term" value="F:kinase activity"/>
    <property type="evidence" value="ECO:0007669"/>
    <property type="project" value="UniProtKB-KW"/>
</dbReference>
<evidence type="ECO:0000313" key="2">
    <source>
        <dbReference type="Proteomes" id="UP000216225"/>
    </source>
</evidence>
<dbReference type="Proteomes" id="UP000216225">
    <property type="component" value="Unassembled WGS sequence"/>
</dbReference>
<keyword evidence="1" id="KW-0418">Kinase</keyword>
<dbReference type="RefSeq" id="WP_094434520.1">
    <property type="nucleotide sequence ID" value="NZ_NKDB02000001.1"/>
</dbReference>
<dbReference type="Pfam" id="PF00300">
    <property type="entry name" value="His_Phos_1"/>
    <property type="match status" value="1"/>
</dbReference>
<dbReference type="SUPFAM" id="SSF53254">
    <property type="entry name" value="Phosphoglycerate mutase-like"/>
    <property type="match status" value="1"/>
</dbReference>
<reference evidence="1 2" key="1">
    <citation type="submission" date="2018-09" db="EMBL/GenBank/DDBJ databases">
        <title>Genome comparison of Alicycliphilus sp. BQ1, a polyurethanolytic bacterium, with its closest phylogenetic relatives Alicycliphilus denitrificans BC and K601, unable to attack polyurethane.</title>
        <authorList>
            <person name="Loza-Tavera H."/>
            <person name="Lozano L."/>
            <person name="Cevallos M."/>
            <person name="Maya-Lucas O."/>
            <person name="Garcia-Mena J."/>
            <person name="Hernandez J."/>
        </authorList>
    </citation>
    <scope>NUCLEOTIDE SEQUENCE [LARGE SCALE GENOMIC DNA]</scope>
    <source>
        <strain evidence="1 2">BQ1</strain>
    </source>
</reference>
<dbReference type="InterPro" id="IPR013078">
    <property type="entry name" value="His_Pase_superF_clade-1"/>
</dbReference>
<name>A0A3R7EFH8_9BURK</name>
<gene>
    <name evidence="1" type="ORF">CE154_001440</name>
</gene>
<keyword evidence="1" id="KW-0808">Transferase</keyword>
<dbReference type="EMBL" id="NKDB02000001">
    <property type="protein sequence ID" value="RKJ98460.1"/>
    <property type="molecule type" value="Genomic_DNA"/>
</dbReference>
<comment type="caution">
    <text evidence="1">The sequence shown here is derived from an EMBL/GenBank/DDBJ whole genome shotgun (WGS) entry which is preliminary data.</text>
</comment>
<dbReference type="AlphaFoldDB" id="A0A3R7EFH8"/>
<protein>
    <submittedName>
        <fullName evidence="1">Phosphoglycerate kinase</fullName>
    </submittedName>
</protein>
<dbReference type="Gene3D" id="3.40.50.1240">
    <property type="entry name" value="Phosphoglycerate mutase-like"/>
    <property type="match status" value="1"/>
</dbReference>
<dbReference type="SMART" id="SM00855">
    <property type="entry name" value="PGAM"/>
    <property type="match status" value="1"/>
</dbReference>
<organism evidence="1 2">
    <name type="scientific">Alicycliphilus denitrificans</name>
    <dbReference type="NCBI Taxonomy" id="179636"/>
    <lineage>
        <taxon>Bacteria</taxon>
        <taxon>Pseudomonadati</taxon>
        <taxon>Pseudomonadota</taxon>
        <taxon>Betaproteobacteria</taxon>
        <taxon>Burkholderiales</taxon>
        <taxon>Comamonadaceae</taxon>
        <taxon>Alicycliphilus</taxon>
    </lineage>
</organism>
<sequence>MSTLWLVRHARPLVAPGLCYGRLDVPADAQASRAAAQALARALPPEVAAVRHSPLQRCELLALELRALRADLASNPDPRILEMDFGGWEGRAWSALPQADIAAWAADLGSHAPGGGEPLAAMLARVAQALRDAATSALPQGGDVVWITHAGVARCVQWLQAHGAARAPQSHEWPEAAPGFGAWVQVAL</sequence>
<accession>A0A3R7EFH8</accession>